<feature type="active site" description="Cysteine persulfide intermediate" evidence="4">
    <location>
        <position position="103"/>
    </location>
</feature>
<dbReference type="GO" id="GO:0097163">
    <property type="term" value="F:sulfur carrier activity"/>
    <property type="evidence" value="ECO:0007669"/>
    <property type="project" value="TreeGrafter"/>
</dbReference>
<evidence type="ECO:0000256" key="1">
    <source>
        <dbReference type="ARBA" id="ARBA00004496"/>
    </source>
</evidence>
<proteinExistence type="inferred from homology"/>
<dbReference type="Proteomes" id="UP000031121">
    <property type="component" value="Chromosome"/>
</dbReference>
<evidence type="ECO:0000256" key="2">
    <source>
        <dbReference type="ARBA" id="ARBA00005718"/>
    </source>
</evidence>
<dbReference type="Gene3D" id="1.10.10.370">
    <property type="entry name" value="DsrC-like protein, C-terminal domain"/>
    <property type="match status" value="1"/>
</dbReference>
<dbReference type="InterPro" id="IPR007453">
    <property type="entry name" value="DsrC/TusE"/>
</dbReference>
<keyword evidence="3" id="KW-0963">Cytoplasm</keyword>
<dbReference type="STRING" id="1531429.JI75_04600"/>
<name>A0A0A8B404_9ACTN</name>
<dbReference type="OrthoDB" id="9786347at2"/>
<dbReference type="GO" id="GO:0002143">
    <property type="term" value="P:tRNA wobble position uridine thiolation"/>
    <property type="evidence" value="ECO:0007669"/>
    <property type="project" value="TreeGrafter"/>
</dbReference>
<dbReference type="InterPro" id="IPR025526">
    <property type="entry name" value="DsrC-like_dom_sf"/>
</dbReference>
<comment type="similarity">
    <text evidence="2">Belongs to the DsrC/TusE family.</text>
</comment>
<dbReference type="EMBL" id="CP009302">
    <property type="protein sequence ID" value="AJC12054.1"/>
    <property type="molecule type" value="Genomic_DNA"/>
</dbReference>
<sequence length="104" mass="11548">MADLHVGDRVLALDEDGFLEDPAEWDEEVAAKLAETEEVELTDEHWRVINYLRQYYADFGVAPMVRKMLKDTGLSNAEVYELFPSGPGKGACKIAGLMKPTGCV</sequence>
<reference evidence="5 6" key="2">
    <citation type="journal article" date="2015" name="Genome Announc.">
        <title>Complete Genome Sequence of Coriobacteriaceae Strain 68-1-3, a Novel Mucus-Degrading Isolate from the Swine Intestinal Tract.</title>
        <authorList>
            <person name="Looft T."/>
            <person name="Bayles D.O."/>
            <person name="Alt D.P."/>
            <person name="Stanton T.B."/>
        </authorList>
    </citation>
    <scope>NUCLEOTIDE SEQUENCE [LARGE SCALE GENOMIC DNA]</scope>
    <source>
        <strain evidence="5 6">68-1-3</strain>
    </source>
</reference>
<dbReference type="AlphaFoldDB" id="A0A0A8B404"/>
<dbReference type="PIRSF" id="PIRSF006223">
    <property type="entry name" value="DsrC_TusE"/>
    <property type="match status" value="1"/>
</dbReference>
<dbReference type="KEGG" id="cbac:JI75_04600"/>
<organism evidence="5 6">
    <name type="scientific">Berryella intestinalis</name>
    <dbReference type="NCBI Taxonomy" id="1531429"/>
    <lineage>
        <taxon>Bacteria</taxon>
        <taxon>Bacillati</taxon>
        <taxon>Actinomycetota</taxon>
        <taxon>Coriobacteriia</taxon>
        <taxon>Eggerthellales</taxon>
        <taxon>Eggerthellaceae</taxon>
        <taxon>Berryella</taxon>
    </lineage>
</organism>
<dbReference type="RefSeq" id="WP_039689077.1">
    <property type="nucleotide sequence ID" value="NZ_CP009302.1"/>
</dbReference>
<dbReference type="GO" id="GO:0005737">
    <property type="term" value="C:cytoplasm"/>
    <property type="evidence" value="ECO:0007669"/>
    <property type="project" value="UniProtKB-SubCell"/>
</dbReference>
<dbReference type="PANTHER" id="PTHR37010">
    <property type="entry name" value="SULFURTRANSFERASE TUSE"/>
    <property type="match status" value="1"/>
</dbReference>
<dbReference type="Gene3D" id="3.30.1420.10">
    <property type="match status" value="1"/>
</dbReference>
<dbReference type="PANTHER" id="PTHR37010:SF1">
    <property type="entry name" value="SULFURTRANSFERASE TUSE"/>
    <property type="match status" value="1"/>
</dbReference>
<dbReference type="InterPro" id="IPR043163">
    <property type="entry name" value="DsrC-like_N"/>
</dbReference>
<dbReference type="HOGENOM" id="CLU_153199_1_0_11"/>
<accession>A0A0A8B404</accession>
<protein>
    <submittedName>
        <fullName evidence="5">Sulfur relay protein TusE</fullName>
    </submittedName>
</protein>
<evidence type="ECO:0000256" key="3">
    <source>
        <dbReference type="ARBA" id="ARBA00022490"/>
    </source>
</evidence>
<dbReference type="Pfam" id="PF04358">
    <property type="entry name" value="DsrC"/>
    <property type="match status" value="1"/>
</dbReference>
<dbReference type="InterPro" id="IPR042072">
    <property type="entry name" value="DsrC-like_C"/>
</dbReference>
<reference evidence="6" key="1">
    <citation type="submission" date="2014-08" db="EMBL/GenBank/DDBJ databases">
        <title>Coriobacteriaceae sp. complete genome.</title>
        <authorList>
            <person name="Looft T."/>
            <person name="Bayles D.O."/>
            <person name="Stanton T.B."/>
        </authorList>
    </citation>
    <scope>NUCLEOTIDE SEQUENCE [LARGE SCALE GENOMIC DNA]</scope>
    <source>
        <strain evidence="6">68-1-3</strain>
    </source>
</reference>
<evidence type="ECO:0000256" key="4">
    <source>
        <dbReference type="PIRSR" id="PIRSR006223-50"/>
    </source>
</evidence>
<keyword evidence="6" id="KW-1185">Reference proteome</keyword>
<gene>
    <name evidence="5" type="ORF">JI75_04600</name>
</gene>
<dbReference type="SUPFAM" id="SSF69721">
    <property type="entry name" value="DsrC, the gamma subunit of dissimilatory sulfite reductase"/>
    <property type="match status" value="1"/>
</dbReference>
<evidence type="ECO:0000313" key="6">
    <source>
        <dbReference type="Proteomes" id="UP000031121"/>
    </source>
</evidence>
<evidence type="ECO:0000313" key="5">
    <source>
        <dbReference type="EMBL" id="AJC12054.1"/>
    </source>
</evidence>
<comment type="subcellular location">
    <subcellularLocation>
        <location evidence="1">Cytoplasm</location>
    </subcellularLocation>
</comment>
<dbReference type="NCBIfam" id="TIGR03342">
    <property type="entry name" value="dsrC_tusE_dsvC"/>
    <property type="match status" value="1"/>
</dbReference>